<dbReference type="Proteomes" id="UP001153269">
    <property type="component" value="Unassembled WGS sequence"/>
</dbReference>
<protein>
    <submittedName>
        <fullName evidence="2">Uncharacterized protein</fullName>
    </submittedName>
</protein>
<evidence type="ECO:0000256" key="1">
    <source>
        <dbReference type="SAM" id="MobiDB-lite"/>
    </source>
</evidence>
<dbReference type="EMBL" id="CADEAL010004369">
    <property type="protein sequence ID" value="CAB1458041.1"/>
    <property type="molecule type" value="Genomic_DNA"/>
</dbReference>
<comment type="caution">
    <text evidence="2">The sequence shown here is derived from an EMBL/GenBank/DDBJ whole genome shotgun (WGS) entry which is preliminary data.</text>
</comment>
<name>A0A9N7ZBN5_PLEPL</name>
<evidence type="ECO:0000313" key="2">
    <source>
        <dbReference type="EMBL" id="CAB1458041.1"/>
    </source>
</evidence>
<keyword evidence="3" id="KW-1185">Reference proteome</keyword>
<organism evidence="2 3">
    <name type="scientific">Pleuronectes platessa</name>
    <name type="common">European plaice</name>
    <dbReference type="NCBI Taxonomy" id="8262"/>
    <lineage>
        <taxon>Eukaryota</taxon>
        <taxon>Metazoa</taxon>
        <taxon>Chordata</taxon>
        <taxon>Craniata</taxon>
        <taxon>Vertebrata</taxon>
        <taxon>Euteleostomi</taxon>
        <taxon>Actinopterygii</taxon>
        <taxon>Neopterygii</taxon>
        <taxon>Teleostei</taxon>
        <taxon>Neoteleostei</taxon>
        <taxon>Acanthomorphata</taxon>
        <taxon>Carangaria</taxon>
        <taxon>Pleuronectiformes</taxon>
        <taxon>Pleuronectoidei</taxon>
        <taxon>Pleuronectidae</taxon>
        <taxon>Pleuronectes</taxon>
    </lineage>
</organism>
<proteinExistence type="predicted"/>
<sequence>MERFSEGLVKNLSICQSQLLRRRTRRRKKRRSGEKQEFPEDPARLPSDVQEIEVCRGLPRMKVVTGSSHTVGFVTPKASFQKTPRWALAPSGLPGPGNRIIIGGSRPAPALISGPGHMSGDERGSHLFIGRDVLHVAGGMNNALCSGLHELNAPEEI</sequence>
<gene>
    <name evidence="2" type="ORF">PLEPLA_LOCUS45869</name>
</gene>
<dbReference type="AlphaFoldDB" id="A0A9N7ZBN5"/>
<reference evidence="2" key="1">
    <citation type="submission" date="2020-03" db="EMBL/GenBank/DDBJ databases">
        <authorList>
            <person name="Weist P."/>
        </authorList>
    </citation>
    <scope>NUCLEOTIDE SEQUENCE</scope>
</reference>
<accession>A0A9N7ZBN5</accession>
<feature type="compositionally biased region" description="Basic residues" evidence="1">
    <location>
        <begin position="23"/>
        <end position="32"/>
    </location>
</feature>
<evidence type="ECO:0000313" key="3">
    <source>
        <dbReference type="Proteomes" id="UP001153269"/>
    </source>
</evidence>
<feature type="region of interest" description="Disordered" evidence="1">
    <location>
        <begin position="23"/>
        <end position="45"/>
    </location>
</feature>
<feature type="compositionally biased region" description="Basic and acidic residues" evidence="1">
    <location>
        <begin position="33"/>
        <end position="43"/>
    </location>
</feature>